<dbReference type="Gene3D" id="3.40.50.2000">
    <property type="entry name" value="Glycogen Phosphorylase B"/>
    <property type="match status" value="2"/>
</dbReference>
<protein>
    <submittedName>
        <fullName evidence="4">Glycosyltransferase involved in cell wall bisynthesis</fullName>
    </submittedName>
</protein>
<dbReference type="Pfam" id="PF13439">
    <property type="entry name" value="Glyco_transf_4"/>
    <property type="match status" value="1"/>
</dbReference>
<dbReference type="PANTHER" id="PTHR46401">
    <property type="entry name" value="GLYCOSYLTRANSFERASE WBBK-RELATED"/>
    <property type="match status" value="1"/>
</dbReference>
<dbReference type="SUPFAM" id="SSF53756">
    <property type="entry name" value="UDP-Glycosyltransferase/glycogen phosphorylase"/>
    <property type="match status" value="1"/>
</dbReference>
<dbReference type="Proteomes" id="UP000198670">
    <property type="component" value="Unassembled WGS sequence"/>
</dbReference>
<dbReference type="PANTHER" id="PTHR46401:SF2">
    <property type="entry name" value="GLYCOSYLTRANSFERASE WBBK-RELATED"/>
    <property type="match status" value="1"/>
</dbReference>
<evidence type="ECO:0000259" key="2">
    <source>
        <dbReference type="Pfam" id="PF00534"/>
    </source>
</evidence>
<evidence type="ECO:0000313" key="5">
    <source>
        <dbReference type="Proteomes" id="UP000198670"/>
    </source>
</evidence>
<dbReference type="OrthoDB" id="9801609at2"/>
<dbReference type="RefSeq" id="WP_090629087.1">
    <property type="nucleotide sequence ID" value="NZ_FOQO01000009.1"/>
</dbReference>
<dbReference type="STRING" id="1477437.SAMN05444682_109127"/>
<feature type="domain" description="Glycosyltransferase subfamily 4-like N-terminal" evidence="3">
    <location>
        <begin position="19"/>
        <end position="174"/>
    </location>
</feature>
<evidence type="ECO:0000259" key="3">
    <source>
        <dbReference type="Pfam" id="PF13439"/>
    </source>
</evidence>
<dbReference type="GO" id="GO:0016757">
    <property type="term" value="F:glycosyltransferase activity"/>
    <property type="evidence" value="ECO:0007669"/>
    <property type="project" value="InterPro"/>
</dbReference>
<name>A0A1I3QVE6_9SPHI</name>
<gene>
    <name evidence="4" type="ORF">SAMN05444682_109127</name>
</gene>
<dbReference type="CDD" id="cd03809">
    <property type="entry name" value="GT4_MtfB-like"/>
    <property type="match status" value="1"/>
</dbReference>
<accession>A0A1I3QVE6</accession>
<keyword evidence="5" id="KW-1185">Reference proteome</keyword>
<dbReference type="EMBL" id="FOQO01000009">
    <property type="protein sequence ID" value="SFJ37720.1"/>
    <property type="molecule type" value="Genomic_DNA"/>
</dbReference>
<dbReference type="GO" id="GO:0009103">
    <property type="term" value="P:lipopolysaccharide biosynthetic process"/>
    <property type="evidence" value="ECO:0007669"/>
    <property type="project" value="TreeGrafter"/>
</dbReference>
<reference evidence="4 5" key="1">
    <citation type="submission" date="2016-10" db="EMBL/GenBank/DDBJ databases">
        <authorList>
            <person name="de Groot N.N."/>
        </authorList>
    </citation>
    <scope>NUCLEOTIDE SEQUENCE [LARGE SCALE GENOMIC DNA]</scope>
    <source>
        <strain evidence="4 5">RK1</strain>
    </source>
</reference>
<keyword evidence="1 4" id="KW-0808">Transferase</keyword>
<proteinExistence type="predicted"/>
<dbReference type="InterPro" id="IPR001296">
    <property type="entry name" value="Glyco_trans_1"/>
</dbReference>
<evidence type="ECO:0000256" key="1">
    <source>
        <dbReference type="ARBA" id="ARBA00022679"/>
    </source>
</evidence>
<feature type="domain" description="Glycosyl transferase family 1" evidence="2">
    <location>
        <begin position="194"/>
        <end position="353"/>
    </location>
</feature>
<dbReference type="Pfam" id="PF00534">
    <property type="entry name" value="Glycos_transf_1"/>
    <property type="match status" value="1"/>
</dbReference>
<dbReference type="AlphaFoldDB" id="A0A1I3QVE6"/>
<sequence>MGKRIGIEVQRLFRPKKHGMEVVALELIKELQQAETPHEYVVFVKKDKDYCITPSHNLQIKDLGSWPYPIWEQVVFPLAIKNMRLDLLHSTCNTSMLFPSLPLVLTLHDIIYLEKLDMAGTLYQNFGNIYRKYVVPTVVKKAKAIITVSEFEKKVMMDKLNIPDHKIQVIYNAVGKQFNNRYSHEHVEAFRTSIALPNEYILFLGNTAPKKNTKNTILAYVNYASKAKSPLPLIVLDYSRDLVLDQLRAMGEERLISNFVFPGYIRAQDMPLMYNAASLFLYPSIRESFGLPILEAMACGVPVITSNTSSMPEVAAGAAWLVDPLDVTDLGDAITSLSSDQEKRAVLMEKGLKRAEYFSWKNAAEQLINVYESVC</sequence>
<evidence type="ECO:0000313" key="4">
    <source>
        <dbReference type="EMBL" id="SFJ37720.1"/>
    </source>
</evidence>
<dbReference type="InterPro" id="IPR028098">
    <property type="entry name" value="Glyco_trans_4-like_N"/>
</dbReference>
<organism evidence="4 5">
    <name type="scientific">Parapedobacter indicus</name>
    <dbReference type="NCBI Taxonomy" id="1477437"/>
    <lineage>
        <taxon>Bacteria</taxon>
        <taxon>Pseudomonadati</taxon>
        <taxon>Bacteroidota</taxon>
        <taxon>Sphingobacteriia</taxon>
        <taxon>Sphingobacteriales</taxon>
        <taxon>Sphingobacteriaceae</taxon>
        <taxon>Parapedobacter</taxon>
    </lineage>
</organism>